<reference evidence="1" key="1">
    <citation type="submission" date="2020-08" db="EMBL/GenBank/DDBJ databases">
        <title>Genome sequencing and assembly of the red palm weevil Rhynchophorus ferrugineus.</title>
        <authorList>
            <person name="Dias G.B."/>
            <person name="Bergman C.M."/>
            <person name="Manee M."/>
        </authorList>
    </citation>
    <scope>NUCLEOTIDE SEQUENCE</scope>
    <source>
        <strain evidence="1">AA-2017</strain>
        <tissue evidence="1">Whole larva</tissue>
    </source>
</reference>
<dbReference type="EMBL" id="JAACXV010013711">
    <property type="protein sequence ID" value="KAF7272750.1"/>
    <property type="molecule type" value="Genomic_DNA"/>
</dbReference>
<proteinExistence type="predicted"/>
<organism evidence="1 2">
    <name type="scientific">Rhynchophorus ferrugineus</name>
    <name type="common">Red palm weevil</name>
    <name type="synonym">Curculio ferrugineus</name>
    <dbReference type="NCBI Taxonomy" id="354439"/>
    <lineage>
        <taxon>Eukaryota</taxon>
        <taxon>Metazoa</taxon>
        <taxon>Ecdysozoa</taxon>
        <taxon>Arthropoda</taxon>
        <taxon>Hexapoda</taxon>
        <taxon>Insecta</taxon>
        <taxon>Pterygota</taxon>
        <taxon>Neoptera</taxon>
        <taxon>Endopterygota</taxon>
        <taxon>Coleoptera</taxon>
        <taxon>Polyphaga</taxon>
        <taxon>Cucujiformia</taxon>
        <taxon>Curculionidae</taxon>
        <taxon>Dryophthorinae</taxon>
        <taxon>Rhynchophorus</taxon>
    </lineage>
</organism>
<evidence type="ECO:0000313" key="1">
    <source>
        <dbReference type="EMBL" id="KAF7272750.1"/>
    </source>
</evidence>
<accession>A0A834I1J2</accession>
<name>A0A834I1J2_RHYFE</name>
<evidence type="ECO:0000313" key="2">
    <source>
        <dbReference type="Proteomes" id="UP000625711"/>
    </source>
</evidence>
<protein>
    <submittedName>
        <fullName evidence="1">Uncharacterized protein</fullName>
    </submittedName>
</protein>
<dbReference type="Proteomes" id="UP000625711">
    <property type="component" value="Unassembled WGS sequence"/>
</dbReference>
<dbReference type="OrthoDB" id="6591917at2759"/>
<gene>
    <name evidence="1" type="ORF">GWI33_014503</name>
</gene>
<comment type="caution">
    <text evidence="1">The sequence shown here is derived from an EMBL/GenBank/DDBJ whole genome shotgun (WGS) entry which is preliminary data.</text>
</comment>
<sequence>MYSRFCEDYARTGIRREQPIQRSGCPTQLANHFQLVSFAYNENGSDKVRVSSVNNHPLQSYSTGPNVLRQEHYNLNGSGQIHQKKNVQTQGQFNKEVPVPLMQLPKPRSISIRNNQTISSASNIASKESNLSLRKFGESETERTFIFTGTAERIIKWGKIFQNHFCYFEVIAGVISLAEGRFQFETTMLLRDKKGPILQVTYFSTATHIDIEDFHIGQMLRIVGRMTGTNTMTAHTIRAATDDEVEALPRMCHICDQAITSFCGDALSH</sequence>
<keyword evidence="2" id="KW-1185">Reference proteome</keyword>
<dbReference type="AlphaFoldDB" id="A0A834I1J2"/>